<sequence>MSATFHHIGLNINTNFKKRKNLTWAIAQVVHSRGPSLLWIIIRVCLSLSSTLFMDLCVRSTNNILLPPRLLSPWKNIPCSHSPKWKNPRRRSPKTKRCAYIYIFCNLASTHVSSYHHNFSIPIPISLYLTKKHPLGPKNP</sequence>
<dbReference type="Proteomes" id="UP000006882">
    <property type="component" value="Chromosome G2"/>
</dbReference>
<name>A0A251QLB9_PRUPE</name>
<evidence type="ECO:0000313" key="1">
    <source>
        <dbReference type="EMBL" id="ONI24611.1"/>
    </source>
</evidence>
<dbReference type="Gramene" id="ONI24611">
    <property type="protein sequence ID" value="ONI24611"/>
    <property type="gene ID" value="PRUPE_2G249600"/>
</dbReference>
<gene>
    <name evidence="1" type="ORF">PRUPE_2G249600</name>
</gene>
<protein>
    <submittedName>
        <fullName evidence="1">Uncharacterized protein</fullName>
    </submittedName>
</protein>
<dbReference type="EMBL" id="CM007652">
    <property type="protein sequence ID" value="ONI24611.1"/>
    <property type="molecule type" value="Genomic_DNA"/>
</dbReference>
<proteinExistence type="predicted"/>
<keyword evidence="2" id="KW-1185">Reference proteome</keyword>
<reference evidence="1 2" key="1">
    <citation type="journal article" date="2013" name="Nat. Genet.">
        <title>The high-quality draft genome of peach (Prunus persica) identifies unique patterns of genetic diversity, domestication and genome evolution.</title>
        <authorList>
            <consortium name="International Peach Genome Initiative"/>
            <person name="Verde I."/>
            <person name="Abbott A.G."/>
            <person name="Scalabrin S."/>
            <person name="Jung S."/>
            <person name="Shu S."/>
            <person name="Marroni F."/>
            <person name="Zhebentyayeva T."/>
            <person name="Dettori M.T."/>
            <person name="Grimwood J."/>
            <person name="Cattonaro F."/>
            <person name="Zuccolo A."/>
            <person name="Rossini L."/>
            <person name="Jenkins J."/>
            <person name="Vendramin E."/>
            <person name="Meisel L.A."/>
            <person name="Decroocq V."/>
            <person name="Sosinski B."/>
            <person name="Prochnik S."/>
            <person name="Mitros T."/>
            <person name="Policriti A."/>
            <person name="Cipriani G."/>
            <person name="Dondini L."/>
            <person name="Ficklin S."/>
            <person name="Goodstein D.M."/>
            <person name="Xuan P."/>
            <person name="Del Fabbro C."/>
            <person name="Aramini V."/>
            <person name="Copetti D."/>
            <person name="Gonzalez S."/>
            <person name="Horner D.S."/>
            <person name="Falchi R."/>
            <person name="Lucas S."/>
            <person name="Mica E."/>
            <person name="Maldonado J."/>
            <person name="Lazzari B."/>
            <person name="Bielenberg D."/>
            <person name="Pirona R."/>
            <person name="Miculan M."/>
            <person name="Barakat A."/>
            <person name="Testolin R."/>
            <person name="Stella A."/>
            <person name="Tartarini S."/>
            <person name="Tonutti P."/>
            <person name="Arus P."/>
            <person name="Orellana A."/>
            <person name="Wells C."/>
            <person name="Main D."/>
            <person name="Vizzotto G."/>
            <person name="Silva H."/>
            <person name="Salamini F."/>
            <person name="Schmutz J."/>
            <person name="Morgante M."/>
            <person name="Rokhsar D.S."/>
        </authorList>
    </citation>
    <scope>NUCLEOTIDE SEQUENCE [LARGE SCALE GENOMIC DNA]</scope>
    <source>
        <strain evidence="2">cv. Nemared</strain>
    </source>
</reference>
<organism evidence="1 2">
    <name type="scientific">Prunus persica</name>
    <name type="common">Peach</name>
    <name type="synonym">Amygdalus persica</name>
    <dbReference type="NCBI Taxonomy" id="3760"/>
    <lineage>
        <taxon>Eukaryota</taxon>
        <taxon>Viridiplantae</taxon>
        <taxon>Streptophyta</taxon>
        <taxon>Embryophyta</taxon>
        <taxon>Tracheophyta</taxon>
        <taxon>Spermatophyta</taxon>
        <taxon>Magnoliopsida</taxon>
        <taxon>eudicotyledons</taxon>
        <taxon>Gunneridae</taxon>
        <taxon>Pentapetalae</taxon>
        <taxon>rosids</taxon>
        <taxon>fabids</taxon>
        <taxon>Rosales</taxon>
        <taxon>Rosaceae</taxon>
        <taxon>Amygdaloideae</taxon>
        <taxon>Amygdaleae</taxon>
        <taxon>Prunus</taxon>
    </lineage>
</organism>
<accession>A0A251QLB9</accession>
<evidence type="ECO:0000313" key="2">
    <source>
        <dbReference type="Proteomes" id="UP000006882"/>
    </source>
</evidence>
<dbReference type="AlphaFoldDB" id="A0A251QLB9"/>